<keyword evidence="2" id="KW-0677">Repeat</keyword>
<dbReference type="InterPro" id="IPR027417">
    <property type="entry name" value="P-loop_NTPase"/>
</dbReference>
<organism evidence="5 6">
    <name type="scientific">Rhodamnia argentea</name>
    <dbReference type="NCBI Taxonomy" id="178133"/>
    <lineage>
        <taxon>Eukaryota</taxon>
        <taxon>Viridiplantae</taxon>
        <taxon>Streptophyta</taxon>
        <taxon>Embryophyta</taxon>
        <taxon>Tracheophyta</taxon>
        <taxon>Spermatophyta</taxon>
        <taxon>Magnoliopsida</taxon>
        <taxon>eudicotyledons</taxon>
        <taxon>Gunneridae</taxon>
        <taxon>Pentapetalae</taxon>
        <taxon>rosids</taxon>
        <taxon>malvids</taxon>
        <taxon>Myrtales</taxon>
        <taxon>Myrtaceae</taxon>
        <taxon>Myrtoideae</taxon>
        <taxon>Myrteae</taxon>
        <taxon>Australasian group</taxon>
        <taxon>Rhodamnia</taxon>
    </lineage>
</organism>
<protein>
    <submittedName>
        <fullName evidence="6">TMV resistance protein N-like</fullName>
    </submittedName>
</protein>
<accession>A0ABM3HXX1</accession>
<evidence type="ECO:0000259" key="4">
    <source>
        <dbReference type="PROSITE" id="PS50104"/>
    </source>
</evidence>
<dbReference type="InterPro" id="IPR042197">
    <property type="entry name" value="Apaf_helical"/>
</dbReference>
<evidence type="ECO:0000256" key="3">
    <source>
        <dbReference type="ARBA" id="ARBA00022821"/>
    </source>
</evidence>
<dbReference type="PROSITE" id="PS50104">
    <property type="entry name" value="TIR"/>
    <property type="match status" value="1"/>
</dbReference>
<dbReference type="PANTHER" id="PTHR11017">
    <property type="entry name" value="LEUCINE-RICH REPEAT-CONTAINING PROTEIN"/>
    <property type="match status" value="1"/>
</dbReference>
<dbReference type="Pfam" id="PF23282">
    <property type="entry name" value="WHD_ROQ1"/>
    <property type="match status" value="1"/>
</dbReference>
<dbReference type="InterPro" id="IPR000157">
    <property type="entry name" value="TIR_dom"/>
</dbReference>
<evidence type="ECO:0000256" key="1">
    <source>
        <dbReference type="ARBA" id="ARBA00022614"/>
    </source>
</evidence>
<name>A0ABM3HXX1_9MYRT</name>
<dbReference type="InterPro" id="IPR058192">
    <property type="entry name" value="WHD_ROQ1-like"/>
</dbReference>
<dbReference type="InterPro" id="IPR035897">
    <property type="entry name" value="Toll_tir_struct_dom_sf"/>
</dbReference>
<dbReference type="InterPro" id="IPR002182">
    <property type="entry name" value="NB-ARC"/>
</dbReference>
<dbReference type="Pfam" id="PF01582">
    <property type="entry name" value="TIR"/>
    <property type="match status" value="1"/>
</dbReference>
<gene>
    <name evidence="6" type="primary">LOC115748610</name>
</gene>
<evidence type="ECO:0000256" key="2">
    <source>
        <dbReference type="ARBA" id="ARBA00022737"/>
    </source>
</evidence>
<dbReference type="InterPro" id="IPR055414">
    <property type="entry name" value="LRR_R13L4/SHOC2-like"/>
</dbReference>
<dbReference type="SMART" id="SM00255">
    <property type="entry name" value="TIR"/>
    <property type="match status" value="1"/>
</dbReference>
<dbReference type="SUPFAM" id="SSF52200">
    <property type="entry name" value="Toll/Interleukin receptor TIR domain"/>
    <property type="match status" value="1"/>
</dbReference>
<dbReference type="SUPFAM" id="SSF52540">
    <property type="entry name" value="P-loop containing nucleoside triphosphate hydrolases"/>
    <property type="match status" value="1"/>
</dbReference>
<reference evidence="6" key="1">
    <citation type="submission" date="2025-08" db="UniProtKB">
        <authorList>
            <consortium name="RefSeq"/>
        </authorList>
    </citation>
    <scope>IDENTIFICATION</scope>
    <source>
        <tissue evidence="6">Leaf</tissue>
    </source>
</reference>
<sequence length="1254" mass="142387">MCFLKYKVPKTQLTTISLLGNPNRGILFLDINREIGSRVIEEVTMARGLVSGRSFAVLVGSILLSVLARKFVNGNKKSTRRKADDTGASSPSATLAGSDNYDVFLSFSGKDTRKTFVDHLYYSLVDAGIRVFRDDNELHEGEKIGPNLLQAIKNSKISIPIFSRNFASSKWCLQELLQMTECMKSIGQVVLPIFYRVEPAHVRYQIESFEKTFSRLSRKYLEEDVAKWKQALQEVASLKGWESERTANGHEGELVKMVVRKVLRELKKAFQLLVPEQLVGIDNAVEDILRLLDNDPSATQIVGIHGMGGIGKTTLAKVVYNKLSHQFHHRSFIADIRESTRRKGISCLQNQLIFDILKMNDQVSNIDEGIRIMESRFKCKKVLLLLDDLDDNDRIKAFVGKHDWFENGSRIIITTRIRSVLDDVNCKYELEGIAEDKSLILFSRHAFPRDSPPCEFESLSRAVVSTAEGLPLALEVVGSFLYGRNQGFWEDALKKLKEVPHIKVQEKLRISYDAPNYEEQQIFLDIACFFYGSEIIFMSRMWEACNFLPNMGIETLRLMSLVKIGDNGKLIMHDQLIDLGREIVRQEDYNTPMNRSRVWIHEEALEVLQRNKGKEKDRVQALCFDENDSHVELTTEQIETLPNLRLLIVDNATLIGDSKGLLPQLRCLVWKKCPASVVTSFHLEKLVVLYLSECDISEYWEGWSHLKVATQLKVLALVDCHCLKVSPDLSAFQNLETLTFEGCHNLKQIHPSIGEVKGLVHLFFHRCEKLQKLPQGIGKLEELERLCICKTAIEEIPPCIASLKKLEKLVASDCKSLIGLPDSIGKLERLTELDLSCSFIYELPESIGDLKSLKILNIAHCENLRSLPSTISKLGSLELLDATKCRLLGGEIHIDGLSSLKILRLSWTYVSGLFDTFNKLSRPEKLEELDATNCERLGGEIPIDRLSSLKILRLRSTGVSGFSDEFDKLSRLEELDLRDCKMLQSLPQSISKLPSLQHLDLRRCDNLQSLPELPPCLTSLGVTCRHRTLPQLSRLIHLKVLKVVGCRLLESLPVLPSGLFKLSVQYCDELKELPSLSSMEFLSKLSIKSCSELTEIKGLEALKYLAELTVSSCGKLSNLDGLEHLESLRFLGLRKFFKSDYALCLVEDDIVQVGGLDRLKNLEELQIWDCQSLVRPDLSQLTHLKGLSLCGCHNLVEIKGLERLKDLELLHIKRCRSIEALPDPSCFDNLKDLTIERGWKLQDREWIKWQMWKK</sequence>
<dbReference type="PANTHER" id="PTHR11017:SF570">
    <property type="entry name" value="DISEASE RESISTANCE PROTEIN (TIR-NBS CLASS)-RELATED"/>
    <property type="match status" value="1"/>
</dbReference>
<feature type="domain" description="TIR" evidence="4">
    <location>
        <begin position="99"/>
        <end position="266"/>
    </location>
</feature>
<dbReference type="RefSeq" id="XP_048141442.1">
    <property type="nucleotide sequence ID" value="XM_048285485.1"/>
</dbReference>
<dbReference type="Pfam" id="PF23598">
    <property type="entry name" value="LRR_14"/>
    <property type="match status" value="1"/>
</dbReference>
<dbReference type="Gene3D" id="3.80.10.10">
    <property type="entry name" value="Ribonuclease Inhibitor"/>
    <property type="match status" value="3"/>
</dbReference>
<keyword evidence="3" id="KW-0611">Plant defense</keyword>
<proteinExistence type="predicted"/>
<dbReference type="Gene3D" id="3.40.50.300">
    <property type="entry name" value="P-loop containing nucleotide triphosphate hydrolases"/>
    <property type="match status" value="1"/>
</dbReference>
<dbReference type="InterPro" id="IPR001611">
    <property type="entry name" value="Leu-rich_rpt"/>
</dbReference>
<dbReference type="SUPFAM" id="SSF52058">
    <property type="entry name" value="L domain-like"/>
    <property type="match status" value="2"/>
</dbReference>
<dbReference type="Gene3D" id="3.40.50.10140">
    <property type="entry name" value="Toll/interleukin-1 receptor homology (TIR) domain"/>
    <property type="match status" value="1"/>
</dbReference>
<evidence type="ECO:0000313" key="5">
    <source>
        <dbReference type="Proteomes" id="UP000827889"/>
    </source>
</evidence>
<evidence type="ECO:0000313" key="6">
    <source>
        <dbReference type="RefSeq" id="XP_048141442.1"/>
    </source>
</evidence>
<keyword evidence="5" id="KW-1185">Reference proteome</keyword>
<dbReference type="Gene3D" id="1.10.8.430">
    <property type="entry name" value="Helical domain of apoptotic protease-activating factors"/>
    <property type="match status" value="1"/>
</dbReference>
<dbReference type="PRINTS" id="PR00364">
    <property type="entry name" value="DISEASERSIST"/>
</dbReference>
<dbReference type="InterPro" id="IPR044974">
    <property type="entry name" value="Disease_R_plants"/>
</dbReference>
<keyword evidence="1" id="KW-0433">Leucine-rich repeat</keyword>
<dbReference type="Gene3D" id="3.40.1170.20">
    <property type="entry name" value="tRNA intron endonuclease, N-terminal domain"/>
    <property type="match status" value="1"/>
</dbReference>
<dbReference type="InterPro" id="IPR032675">
    <property type="entry name" value="LRR_dom_sf"/>
</dbReference>
<dbReference type="GeneID" id="115748610"/>
<dbReference type="Pfam" id="PF00560">
    <property type="entry name" value="LRR_1"/>
    <property type="match status" value="1"/>
</dbReference>
<dbReference type="Pfam" id="PF00931">
    <property type="entry name" value="NB-ARC"/>
    <property type="match status" value="1"/>
</dbReference>
<dbReference type="Proteomes" id="UP000827889">
    <property type="component" value="Chromosome 9"/>
</dbReference>